<dbReference type="EMBL" id="JAULSW010000001">
    <property type="protein sequence ID" value="KAK3395158.1"/>
    <property type="molecule type" value="Genomic_DNA"/>
</dbReference>
<comment type="caution">
    <text evidence="2">The sequence shown here is derived from an EMBL/GenBank/DDBJ whole genome shotgun (WGS) entry which is preliminary data.</text>
</comment>
<sequence>MSASRAIASISSASRSTLATAPLTRLPLRTLPARQVRSINTKEPEGDLGGPGGSEPPGPKPNPYNWWAGSATAAIVLLVGWRMTVAKSKEIEGAAKKA</sequence>
<keyword evidence="3" id="KW-1185">Reference proteome</keyword>
<dbReference type="Proteomes" id="UP001285441">
    <property type="component" value="Unassembled WGS sequence"/>
</dbReference>
<protein>
    <submittedName>
        <fullName evidence="2">Uncharacterized protein</fullName>
    </submittedName>
</protein>
<dbReference type="AlphaFoldDB" id="A0AAE0P8A2"/>
<feature type="region of interest" description="Disordered" evidence="1">
    <location>
        <begin position="30"/>
        <end position="65"/>
    </location>
</feature>
<organism evidence="2 3">
    <name type="scientific">Podospora didyma</name>
    <dbReference type="NCBI Taxonomy" id="330526"/>
    <lineage>
        <taxon>Eukaryota</taxon>
        <taxon>Fungi</taxon>
        <taxon>Dikarya</taxon>
        <taxon>Ascomycota</taxon>
        <taxon>Pezizomycotina</taxon>
        <taxon>Sordariomycetes</taxon>
        <taxon>Sordariomycetidae</taxon>
        <taxon>Sordariales</taxon>
        <taxon>Podosporaceae</taxon>
        <taxon>Podospora</taxon>
    </lineage>
</organism>
<name>A0AAE0P8A2_9PEZI</name>
<evidence type="ECO:0000313" key="2">
    <source>
        <dbReference type="EMBL" id="KAK3395158.1"/>
    </source>
</evidence>
<gene>
    <name evidence="2" type="ORF">B0H63DRAFT_518225</name>
</gene>
<reference evidence="2" key="2">
    <citation type="submission" date="2023-06" db="EMBL/GenBank/DDBJ databases">
        <authorList>
            <consortium name="Lawrence Berkeley National Laboratory"/>
            <person name="Haridas S."/>
            <person name="Hensen N."/>
            <person name="Bonometti L."/>
            <person name="Westerberg I."/>
            <person name="Brannstrom I.O."/>
            <person name="Guillou S."/>
            <person name="Cros-Aarteil S."/>
            <person name="Calhoun S."/>
            <person name="Kuo A."/>
            <person name="Mondo S."/>
            <person name="Pangilinan J."/>
            <person name="Riley R."/>
            <person name="LaButti K."/>
            <person name="Andreopoulos B."/>
            <person name="Lipzen A."/>
            <person name="Chen C."/>
            <person name="Yanf M."/>
            <person name="Daum C."/>
            <person name="Ng V."/>
            <person name="Clum A."/>
            <person name="Steindorff A."/>
            <person name="Ohm R."/>
            <person name="Martin F."/>
            <person name="Silar P."/>
            <person name="Natvig D."/>
            <person name="Lalanne C."/>
            <person name="Gautier V."/>
            <person name="Ament-velasquez S.L."/>
            <person name="Kruys A."/>
            <person name="Hutchinson M.I."/>
            <person name="Powell A.J."/>
            <person name="Barry K."/>
            <person name="Miller A.N."/>
            <person name="Grigoriev I.V."/>
            <person name="Debuchy R."/>
            <person name="Gladieux P."/>
            <person name="Thoren M.H."/>
            <person name="Johannesson H."/>
        </authorList>
    </citation>
    <scope>NUCLEOTIDE SEQUENCE</scope>
    <source>
        <strain evidence="2">CBS 232.78</strain>
    </source>
</reference>
<evidence type="ECO:0000256" key="1">
    <source>
        <dbReference type="SAM" id="MobiDB-lite"/>
    </source>
</evidence>
<proteinExistence type="predicted"/>
<accession>A0AAE0P8A2</accession>
<evidence type="ECO:0000313" key="3">
    <source>
        <dbReference type="Proteomes" id="UP001285441"/>
    </source>
</evidence>
<reference evidence="2" key="1">
    <citation type="journal article" date="2023" name="Mol. Phylogenet. Evol.">
        <title>Genome-scale phylogeny and comparative genomics of the fungal order Sordariales.</title>
        <authorList>
            <person name="Hensen N."/>
            <person name="Bonometti L."/>
            <person name="Westerberg I."/>
            <person name="Brannstrom I.O."/>
            <person name="Guillou S."/>
            <person name="Cros-Aarteil S."/>
            <person name="Calhoun S."/>
            <person name="Haridas S."/>
            <person name="Kuo A."/>
            <person name="Mondo S."/>
            <person name="Pangilinan J."/>
            <person name="Riley R."/>
            <person name="LaButti K."/>
            <person name="Andreopoulos B."/>
            <person name="Lipzen A."/>
            <person name="Chen C."/>
            <person name="Yan M."/>
            <person name="Daum C."/>
            <person name="Ng V."/>
            <person name="Clum A."/>
            <person name="Steindorff A."/>
            <person name="Ohm R.A."/>
            <person name="Martin F."/>
            <person name="Silar P."/>
            <person name="Natvig D.O."/>
            <person name="Lalanne C."/>
            <person name="Gautier V."/>
            <person name="Ament-Velasquez S.L."/>
            <person name="Kruys A."/>
            <person name="Hutchinson M.I."/>
            <person name="Powell A.J."/>
            <person name="Barry K."/>
            <person name="Miller A.N."/>
            <person name="Grigoriev I.V."/>
            <person name="Debuchy R."/>
            <person name="Gladieux P."/>
            <person name="Hiltunen Thoren M."/>
            <person name="Johannesson H."/>
        </authorList>
    </citation>
    <scope>NUCLEOTIDE SEQUENCE</scope>
    <source>
        <strain evidence="2">CBS 232.78</strain>
    </source>
</reference>